<feature type="transmembrane region" description="Helical" evidence="1">
    <location>
        <begin position="6"/>
        <end position="28"/>
    </location>
</feature>
<evidence type="ECO:0000256" key="1">
    <source>
        <dbReference type="SAM" id="Phobius"/>
    </source>
</evidence>
<reference evidence="2" key="1">
    <citation type="journal article" date="2014" name="Front. Microbiol.">
        <title>High frequency of phylogenetically diverse reductive dehalogenase-homologous genes in deep subseafloor sedimentary metagenomes.</title>
        <authorList>
            <person name="Kawai M."/>
            <person name="Futagami T."/>
            <person name="Toyoda A."/>
            <person name="Takaki Y."/>
            <person name="Nishi S."/>
            <person name="Hori S."/>
            <person name="Arai W."/>
            <person name="Tsubouchi T."/>
            <person name="Morono Y."/>
            <person name="Uchiyama I."/>
            <person name="Ito T."/>
            <person name="Fujiyama A."/>
            <person name="Inagaki F."/>
            <person name="Takami H."/>
        </authorList>
    </citation>
    <scope>NUCLEOTIDE SEQUENCE</scope>
    <source>
        <strain evidence="2">Expedition CK06-06</strain>
    </source>
</reference>
<sequence>MSNELIALYITAASIGFIHTVFGPDHYLPFVVMSKARKWSLGKTSI</sequence>
<proteinExistence type="predicted"/>
<name>X0U583_9ZZZZ</name>
<dbReference type="EMBL" id="BARS01023783">
    <property type="protein sequence ID" value="GAG00740.1"/>
    <property type="molecule type" value="Genomic_DNA"/>
</dbReference>
<accession>X0U583</accession>
<dbReference type="AlphaFoldDB" id="X0U583"/>
<keyword evidence="1" id="KW-0812">Transmembrane</keyword>
<keyword evidence="1" id="KW-1133">Transmembrane helix</keyword>
<protein>
    <submittedName>
        <fullName evidence="2">Uncharacterized protein</fullName>
    </submittedName>
</protein>
<evidence type="ECO:0000313" key="2">
    <source>
        <dbReference type="EMBL" id="GAG00740.1"/>
    </source>
</evidence>
<organism evidence="2">
    <name type="scientific">marine sediment metagenome</name>
    <dbReference type="NCBI Taxonomy" id="412755"/>
    <lineage>
        <taxon>unclassified sequences</taxon>
        <taxon>metagenomes</taxon>
        <taxon>ecological metagenomes</taxon>
    </lineage>
</organism>
<feature type="non-terminal residue" evidence="2">
    <location>
        <position position="46"/>
    </location>
</feature>
<gene>
    <name evidence="2" type="ORF">S01H1_37844</name>
</gene>
<comment type="caution">
    <text evidence="2">The sequence shown here is derived from an EMBL/GenBank/DDBJ whole genome shotgun (WGS) entry which is preliminary data.</text>
</comment>
<keyword evidence="1" id="KW-0472">Membrane</keyword>